<dbReference type="RefSeq" id="XP_009497679.1">
    <property type="nucleotide sequence ID" value="XM_009499404.1"/>
</dbReference>
<evidence type="ECO:0000313" key="2">
    <source>
        <dbReference type="EMBL" id="KCV67859.1"/>
    </source>
</evidence>
<feature type="transmembrane region" description="Helical" evidence="1">
    <location>
        <begin position="79"/>
        <end position="99"/>
    </location>
</feature>
<dbReference type="OMA" id="FRHIFFA"/>
<feature type="transmembrane region" description="Helical" evidence="1">
    <location>
        <begin position="46"/>
        <end position="67"/>
    </location>
</feature>
<evidence type="ECO:0000256" key="1">
    <source>
        <dbReference type="SAM" id="Phobius"/>
    </source>
</evidence>
<sequence length="182" mass="20330">MDAPPLFGEESRKEKWFQYLAIGALTASTLAAFIMSITSGISQNGIHFGLGIGLLAFLALVLLLWRWYRAGDLDPKFKYFIAVFWLVQLVMVIVGFIYFSYKPTDYNALCPNGFWYQNITLPDTKAARCYSMCKPGFCLDTNVPAPGRCYNCTQTPPPKGSFAGEAVYVSPDQDFDTLLSDI</sequence>
<dbReference type="Pfam" id="PF10856">
    <property type="entry name" value="DUF2678"/>
    <property type="match status" value="1"/>
</dbReference>
<dbReference type="GeneID" id="20530314"/>
<accession>A0A058Z0R7</accession>
<keyword evidence="3" id="KW-1185">Reference proteome</keyword>
<keyword evidence="1" id="KW-0812">Transmembrane</keyword>
<dbReference type="InterPro" id="IPR022564">
    <property type="entry name" value="DUF2678"/>
</dbReference>
<keyword evidence="1" id="KW-1133">Transmembrane helix</keyword>
<gene>
    <name evidence="2" type="ORF">H696_05589</name>
</gene>
<proteinExistence type="predicted"/>
<feature type="transmembrane region" description="Helical" evidence="1">
    <location>
        <begin position="16"/>
        <end position="34"/>
    </location>
</feature>
<evidence type="ECO:0000313" key="3">
    <source>
        <dbReference type="Proteomes" id="UP000030693"/>
    </source>
</evidence>
<dbReference type="EMBL" id="KB932212">
    <property type="protein sequence ID" value="KCV67859.1"/>
    <property type="molecule type" value="Genomic_DNA"/>
</dbReference>
<dbReference type="OrthoDB" id="17800at2759"/>
<reference evidence="2" key="1">
    <citation type="submission" date="2013-04" db="EMBL/GenBank/DDBJ databases">
        <title>The Genome Sequence of Fonticula alba ATCC 38817.</title>
        <authorList>
            <consortium name="The Broad Institute Genomics Platform"/>
            <person name="Russ C."/>
            <person name="Cuomo C."/>
            <person name="Burger G."/>
            <person name="Gray M.W."/>
            <person name="Holland P.W.H."/>
            <person name="King N."/>
            <person name="Lang F.B.F."/>
            <person name="Roger A.J."/>
            <person name="Ruiz-Trillo I."/>
            <person name="Brown M."/>
            <person name="Walker B."/>
            <person name="Young S."/>
            <person name="Zeng Q."/>
            <person name="Gargeya S."/>
            <person name="Fitzgerald M."/>
            <person name="Haas B."/>
            <person name="Abouelleil A."/>
            <person name="Allen A.W."/>
            <person name="Alvarado L."/>
            <person name="Arachchi H.M."/>
            <person name="Berlin A.M."/>
            <person name="Chapman S.B."/>
            <person name="Gainer-Dewar J."/>
            <person name="Goldberg J."/>
            <person name="Griggs A."/>
            <person name="Gujja S."/>
            <person name="Hansen M."/>
            <person name="Howarth C."/>
            <person name="Imamovic A."/>
            <person name="Ireland A."/>
            <person name="Larimer J."/>
            <person name="McCowan C."/>
            <person name="Murphy C."/>
            <person name="Pearson M."/>
            <person name="Poon T.W."/>
            <person name="Priest M."/>
            <person name="Roberts A."/>
            <person name="Saif S."/>
            <person name="Shea T."/>
            <person name="Sisk P."/>
            <person name="Sykes S."/>
            <person name="Wortman J."/>
            <person name="Nusbaum C."/>
            <person name="Birren B."/>
        </authorList>
    </citation>
    <scope>NUCLEOTIDE SEQUENCE [LARGE SCALE GENOMIC DNA]</scope>
    <source>
        <strain evidence="2">ATCC 38817</strain>
    </source>
</reference>
<protein>
    <submittedName>
        <fullName evidence="2">Uncharacterized protein</fullName>
    </submittedName>
</protein>
<dbReference type="Proteomes" id="UP000030693">
    <property type="component" value="Unassembled WGS sequence"/>
</dbReference>
<keyword evidence="1" id="KW-0472">Membrane</keyword>
<name>A0A058Z0R7_FONAL</name>
<dbReference type="AlphaFoldDB" id="A0A058Z0R7"/>
<organism evidence="2">
    <name type="scientific">Fonticula alba</name>
    <name type="common">Slime mold</name>
    <dbReference type="NCBI Taxonomy" id="691883"/>
    <lineage>
        <taxon>Eukaryota</taxon>
        <taxon>Rotosphaerida</taxon>
        <taxon>Fonticulaceae</taxon>
        <taxon>Fonticula</taxon>
    </lineage>
</organism>